<reference evidence="5" key="1">
    <citation type="journal article" date="2019" name="Int. J. Syst. Evol. Microbiol.">
        <title>The Global Catalogue of Microorganisms (GCM) 10K type strain sequencing project: providing services to taxonomists for standard genome sequencing and annotation.</title>
        <authorList>
            <consortium name="The Broad Institute Genomics Platform"/>
            <consortium name="The Broad Institute Genome Sequencing Center for Infectious Disease"/>
            <person name="Wu L."/>
            <person name="Ma J."/>
        </authorList>
    </citation>
    <scope>NUCLEOTIDE SEQUENCE [LARGE SCALE GENOMIC DNA]</scope>
    <source>
        <strain evidence="5">KCTC 32141</strain>
    </source>
</reference>
<keyword evidence="5" id="KW-1185">Reference proteome</keyword>
<dbReference type="PANTHER" id="PTHR30349">
    <property type="entry name" value="PHAGE INTEGRASE-RELATED"/>
    <property type="match status" value="1"/>
</dbReference>
<dbReference type="InterPro" id="IPR050090">
    <property type="entry name" value="Tyrosine_recombinase_XerCD"/>
</dbReference>
<dbReference type="RefSeq" id="WP_183490203.1">
    <property type="nucleotide sequence ID" value="NZ_JBHUOV010000017.1"/>
</dbReference>
<name>A0ABW5WRA7_9FLAO</name>
<keyword evidence="1" id="KW-0238">DNA-binding</keyword>
<dbReference type="Pfam" id="PF13102">
    <property type="entry name" value="Phage_int_SAM_5"/>
    <property type="match status" value="1"/>
</dbReference>
<protein>
    <submittedName>
        <fullName evidence="4">Tyrosine-type recombinase/integrase</fullName>
    </submittedName>
</protein>
<dbReference type="PROSITE" id="PS51898">
    <property type="entry name" value="TYR_RECOMBINASE"/>
    <property type="match status" value="1"/>
</dbReference>
<dbReference type="InterPro" id="IPR013762">
    <property type="entry name" value="Integrase-like_cat_sf"/>
</dbReference>
<keyword evidence="2" id="KW-0233">DNA recombination</keyword>
<dbReference type="Gene3D" id="1.10.150.130">
    <property type="match status" value="1"/>
</dbReference>
<sequence>MQKLFGIFDTGIDTRKMFVPMTFKFKKRNYINKDGLSLVYLHVCANKRRERIPLDIYVSPKSWNNEKMRVKGNDADAQDLNLFLDIVWSKITKIKKFYRLSSKPLTIDRFLFEFNNDMPKTNFVKYSQAILEERKSTIKSSTYAKEQSILKKLEEYQNEILFYDINEMFFVNYRHHLANLGNNKATRNGNIKIIKKYLRYAVKAGVKLPVDLDNVVSGSTQGQKSYLNSDEVKILYDYYFSNHIPKNQKLCLGYFLFSCFTGLRSSDVLAQGRHTIESGKFQFTHVKTGKLQVIKLNRKAIKIVNHNKDLFIEKYSASHIRTVIKEICAWFQISKRVDYHMSRHTFGTNYILLGGDVTKLQILMNHSDVRETMVYVHLAELEKNAEADLMDNMF</sequence>
<dbReference type="PANTHER" id="PTHR30349:SF82">
    <property type="entry name" value="INTEGRASE_RECOMBINASE YOEC-RELATED"/>
    <property type="match status" value="1"/>
</dbReference>
<comment type="caution">
    <text evidence="4">The sequence shown here is derived from an EMBL/GenBank/DDBJ whole genome shotgun (WGS) entry which is preliminary data.</text>
</comment>
<dbReference type="Proteomes" id="UP001597533">
    <property type="component" value="Unassembled WGS sequence"/>
</dbReference>
<dbReference type="InterPro" id="IPR025269">
    <property type="entry name" value="SAM-like_dom"/>
</dbReference>
<dbReference type="CDD" id="cd01185">
    <property type="entry name" value="INTN1_C_like"/>
    <property type="match status" value="1"/>
</dbReference>
<evidence type="ECO:0000313" key="5">
    <source>
        <dbReference type="Proteomes" id="UP001597533"/>
    </source>
</evidence>
<accession>A0ABW5WRA7</accession>
<feature type="domain" description="Tyr recombinase" evidence="3">
    <location>
        <begin position="222"/>
        <end position="388"/>
    </location>
</feature>
<dbReference type="SUPFAM" id="SSF56349">
    <property type="entry name" value="DNA breaking-rejoining enzymes"/>
    <property type="match status" value="1"/>
</dbReference>
<organism evidence="4 5">
    <name type="scientific">Lacinutrix iliipiscaria</name>
    <dbReference type="NCBI Taxonomy" id="1230532"/>
    <lineage>
        <taxon>Bacteria</taxon>
        <taxon>Pseudomonadati</taxon>
        <taxon>Bacteroidota</taxon>
        <taxon>Flavobacteriia</taxon>
        <taxon>Flavobacteriales</taxon>
        <taxon>Flavobacteriaceae</taxon>
        <taxon>Lacinutrix</taxon>
    </lineage>
</organism>
<gene>
    <name evidence="4" type="ORF">ACFS5M_14150</name>
</gene>
<dbReference type="Pfam" id="PF00589">
    <property type="entry name" value="Phage_integrase"/>
    <property type="match status" value="1"/>
</dbReference>
<dbReference type="InterPro" id="IPR002104">
    <property type="entry name" value="Integrase_catalytic"/>
</dbReference>
<dbReference type="Gene3D" id="1.10.443.10">
    <property type="entry name" value="Intergrase catalytic core"/>
    <property type="match status" value="1"/>
</dbReference>
<evidence type="ECO:0000256" key="2">
    <source>
        <dbReference type="ARBA" id="ARBA00023172"/>
    </source>
</evidence>
<dbReference type="InterPro" id="IPR035386">
    <property type="entry name" value="Arm-DNA-bind_5"/>
</dbReference>
<evidence type="ECO:0000256" key="1">
    <source>
        <dbReference type="ARBA" id="ARBA00023125"/>
    </source>
</evidence>
<proteinExistence type="predicted"/>
<evidence type="ECO:0000313" key="4">
    <source>
        <dbReference type="EMBL" id="MFD2824821.1"/>
    </source>
</evidence>
<dbReference type="InterPro" id="IPR010998">
    <property type="entry name" value="Integrase_recombinase_N"/>
</dbReference>
<dbReference type="Pfam" id="PF17293">
    <property type="entry name" value="Arm-DNA-bind_5"/>
    <property type="match status" value="1"/>
</dbReference>
<dbReference type="EMBL" id="JBHUOV010000017">
    <property type="protein sequence ID" value="MFD2824821.1"/>
    <property type="molecule type" value="Genomic_DNA"/>
</dbReference>
<evidence type="ECO:0000259" key="3">
    <source>
        <dbReference type="PROSITE" id="PS51898"/>
    </source>
</evidence>
<dbReference type="InterPro" id="IPR011010">
    <property type="entry name" value="DNA_brk_join_enz"/>
</dbReference>